<accession>A0A0E9X9W5</accession>
<organism evidence="1">
    <name type="scientific">Anguilla anguilla</name>
    <name type="common">European freshwater eel</name>
    <name type="synonym">Muraena anguilla</name>
    <dbReference type="NCBI Taxonomy" id="7936"/>
    <lineage>
        <taxon>Eukaryota</taxon>
        <taxon>Metazoa</taxon>
        <taxon>Chordata</taxon>
        <taxon>Craniata</taxon>
        <taxon>Vertebrata</taxon>
        <taxon>Euteleostomi</taxon>
        <taxon>Actinopterygii</taxon>
        <taxon>Neopterygii</taxon>
        <taxon>Teleostei</taxon>
        <taxon>Anguilliformes</taxon>
        <taxon>Anguillidae</taxon>
        <taxon>Anguilla</taxon>
    </lineage>
</organism>
<name>A0A0E9X9W5_ANGAN</name>
<sequence length="39" mass="4704">MQTVNRFISFFCSFLECLKHGWFRLAQKAIGHLWTNQMI</sequence>
<protein>
    <submittedName>
        <fullName evidence="1">Uncharacterized protein</fullName>
    </submittedName>
</protein>
<proteinExistence type="predicted"/>
<reference evidence="1" key="1">
    <citation type="submission" date="2014-11" db="EMBL/GenBank/DDBJ databases">
        <authorList>
            <person name="Amaro Gonzalez C."/>
        </authorList>
    </citation>
    <scope>NUCLEOTIDE SEQUENCE</scope>
</reference>
<evidence type="ECO:0000313" key="1">
    <source>
        <dbReference type="EMBL" id="JAH99547.1"/>
    </source>
</evidence>
<reference evidence="1" key="2">
    <citation type="journal article" date="2015" name="Fish Shellfish Immunol.">
        <title>Early steps in the European eel (Anguilla anguilla)-Vibrio vulnificus interaction in the gills: Role of the RtxA13 toxin.</title>
        <authorList>
            <person name="Callol A."/>
            <person name="Pajuelo D."/>
            <person name="Ebbesson L."/>
            <person name="Teles M."/>
            <person name="MacKenzie S."/>
            <person name="Amaro C."/>
        </authorList>
    </citation>
    <scope>NUCLEOTIDE SEQUENCE</scope>
</reference>
<dbReference type="AlphaFoldDB" id="A0A0E9X9W5"/>
<dbReference type="EMBL" id="GBXM01009030">
    <property type="protein sequence ID" value="JAH99547.1"/>
    <property type="molecule type" value="Transcribed_RNA"/>
</dbReference>